<dbReference type="EMBL" id="CAJNOI010000894">
    <property type="protein sequence ID" value="CAF1359548.1"/>
    <property type="molecule type" value="Genomic_DNA"/>
</dbReference>
<evidence type="ECO:0000313" key="2">
    <source>
        <dbReference type="EMBL" id="CAF1359548.1"/>
    </source>
</evidence>
<feature type="transmembrane region" description="Helical" evidence="1">
    <location>
        <begin position="835"/>
        <end position="863"/>
    </location>
</feature>
<sequence length="1324" mass="152450">MAETISHDRMNRFKQLRDYMRKINLFDDAEITSVIDQLLATRIVIFLMTTALISMITWASLAIQTHSVTIQSPSETIFKQLSVNYSSTLSCRCTQTSIHHRQFLSFHPQYHPICTSQFINHSFISALSNMNINEYYMQDYRITVSSHFQLLALLCETIKQMIDDSLFIFNSKYFTTTQVLSIEKFEAQIDQLMKQLKSTIMTDMKHTSDYLGLIIFQNRIYSALRTNHFIRYIPISDTYFHFPNEYNSLGAKCSCDTNGACMSQAELYNFQGYSISNSSTADKYVFAFYISRILTIPGMMVGCSPYSSLLQSSLACFYSQSCIQRIQIFIHGFSLVSPLSSSHFQLDATVEHLLNELFIESWNEKRNFSAYFDICSPLSCTHTYDRRFNLLHIIVTIISLFGGVQMTVFLIAPFIVKIIRRCQKCKRQCNKSDNLSTETELEINSSQSLKDRFVSFVNKMKKKLLTLNMFPYLSDITDGIYSTRVYLLSFVVGITILVFYASISVQIRSITVYQPSLNKYEQLYKQYSRTLVCPCTRLSVSYSSIIAIVPHYHQVCSSDFIKDDVWLLYFTGHFPFLNNFDFRFMGMGWFSLLQTLCRMSNETVTNELFVFNDMQFISSQVVPNDLFDIQASALIHQFQQQTVDSFLGLFELVRALIQLNQFAVVRNTNARIYHSNTANNKTHYFQSTTSYDNDCSCGKSTSCTRPQGFYCMEINCKTYLSKPNETISGMVLSCLPVDSLLSSSLQCFYNASCLKMIIRERSFRINVSKIDPRAANITPLNPKSDRRSSPNTTLDNIVSQLFIEDWTNTTNFSSYYHQCAPDQCTYTYEQRFNRVYIIGTVFEIVGGLSVALNLFIPLLVILLRRIYHICRRRRLVEVPTEVTVETSIGRKLSLRVARIQHSLRKMNFYKKISKNCPSEQLQTADQILVIQRQQIATRFYIIFFLIALVVIILFSAINSQRHSITIPTPTLFIFESLQDQYSSSLSCPCSQITIQYANFVTVESTNYHQVCFSNFTKPQFISLLWGSDEKSAFHLDLDRKILSTEFRLLSKLCSLAMNTTEQQIKMFSSRELISVEALTHHSFQTQINSIINSFIYETPARFRRIHKYIIEMLRVNQLQSMFLTNWNLRSSTAEDAYLILSSPVLYNESGQSCSCDIMSTCTRSLLTNLNKTENFSGLVIGCLPVYGLRLSTLECFYNSTCLQRLATFLNSSYVLSPLNISLYSRFIPISSTTVGTLIDELFIETWYNTSNYSSYFSSCAPLTCHYSYEKRNSILYMITTYVGLFGGLTVGLKYAVWYGLCLYWKVHQLCTNVGVRVEPVNNTN</sequence>
<dbReference type="OrthoDB" id="10052490at2759"/>
<name>A0A815I1K1_9BILA</name>
<reference evidence="2" key="1">
    <citation type="submission" date="2021-02" db="EMBL/GenBank/DDBJ databases">
        <authorList>
            <person name="Nowell W R."/>
        </authorList>
    </citation>
    <scope>NUCLEOTIDE SEQUENCE</scope>
</reference>
<organism evidence="2 5">
    <name type="scientific">Adineta steineri</name>
    <dbReference type="NCBI Taxonomy" id="433720"/>
    <lineage>
        <taxon>Eukaryota</taxon>
        <taxon>Metazoa</taxon>
        <taxon>Spiralia</taxon>
        <taxon>Gnathifera</taxon>
        <taxon>Rotifera</taxon>
        <taxon>Eurotatoria</taxon>
        <taxon>Bdelloidea</taxon>
        <taxon>Adinetida</taxon>
        <taxon>Adinetidae</taxon>
        <taxon>Adineta</taxon>
    </lineage>
</organism>
<evidence type="ECO:0000313" key="3">
    <source>
        <dbReference type="EMBL" id="CAF1599791.1"/>
    </source>
</evidence>
<keyword evidence="4" id="KW-1185">Reference proteome</keyword>
<dbReference type="EMBL" id="CAJNOM010001243">
    <property type="protein sequence ID" value="CAF1599791.1"/>
    <property type="molecule type" value="Genomic_DNA"/>
</dbReference>
<comment type="caution">
    <text evidence="2">The sequence shown here is derived from an EMBL/GenBank/DDBJ whole genome shotgun (WGS) entry which is preliminary data.</text>
</comment>
<evidence type="ECO:0000313" key="4">
    <source>
        <dbReference type="Proteomes" id="UP000663832"/>
    </source>
</evidence>
<dbReference type="Proteomes" id="UP000663832">
    <property type="component" value="Unassembled WGS sequence"/>
</dbReference>
<feature type="transmembrane region" description="Helical" evidence="1">
    <location>
        <begin position="43"/>
        <end position="63"/>
    </location>
</feature>
<feature type="transmembrane region" description="Helical" evidence="1">
    <location>
        <begin position="485"/>
        <end position="503"/>
    </location>
</feature>
<protein>
    <submittedName>
        <fullName evidence="2">Uncharacterized protein</fullName>
    </submittedName>
</protein>
<feature type="transmembrane region" description="Helical" evidence="1">
    <location>
        <begin position="1274"/>
        <end position="1296"/>
    </location>
</feature>
<gene>
    <name evidence="2" type="ORF">BJG266_LOCUS35417</name>
    <name evidence="3" type="ORF">QVE165_LOCUS52453</name>
</gene>
<feature type="transmembrane region" description="Helical" evidence="1">
    <location>
        <begin position="939"/>
        <end position="957"/>
    </location>
</feature>
<evidence type="ECO:0000313" key="5">
    <source>
        <dbReference type="Proteomes" id="UP000663877"/>
    </source>
</evidence>
<keyword evidence="1" id="KW-0812">Transmembrane</keyword>
<keyword evidence="1" id="KW-0472">Membrane</keyword>
<proteinExistence type="predicted"/>
<evidence type="ECO:0000256" key="1">
    <source>
        <dbReference type="SAM" id="Phobius"/>
    </source>
</evidence>
<keyword evidence="1" id="KW-1133">Transmembrane helix</keyword>
<dbReference type="Proteomes" id="UP000663877">
    <property type="component" value="Unassembled WGS sequence"/>
</dbReference>
<feature type="transmembrane region" description="Helical" evidence="1">
    <location>
        <begin position="390"/>
        <end position="416"/>
    </location>
</feature>
<accession>A0A815I1K1</accession>